<gene>
    <name evidence="1" type="primary">Acey_s0424.g1221</name>
    <name evidence="1" type="ORF">Y032_0424g1221</name>
</gene>
<keyword evidence="2" id="KW-1185">Reference proteome</keyword>
<dbReference type="EMBL" id="JARK01000024">
    <property type="protein sequence ID" value="EYC45548.1"/>
    <property type="molecule type" value="Genomic_DNA"/>
</dbReference>
<evidence type="ECO:0000313" key="2">
    <source>
        <dbReference type="Proteomes" id="UP000024635"/>
    </source>
</evidence>
<proteinExistence type="predicted"/>
<protein>
    <submittedName>
        <fullName evidence="1">Uncharacterized protein</fullName>
    </submittedName>
</protein>
<reference evidence="2" key="1">
    <citation type="journal article" date="2015" name="Nat. Genet.">
        <title>The genome and transcriptome of the zoonotic hookworm Ancylostoma ceylanicum identify infection-specific gene families.</title>
        <authorList>
            <person name="Schwarz E.M."/>
            <person name="Hu Y."/>
            <person name="Antoshechkin I."/>
            <person name="Miller M.M."/>
            <person name="Sternberg P.W."/>
            <person name="Aroian R.V."/>
        </authorList>
    </citation>
    <scope>NUCLEOTIDE SEQUENCE</scope>
    <source>
        <strain evidence="2">HY135</strain>
    </source>
</reference>
<organism evidence="1 2">
    <name type="scientific">Ancylostoma ceylanicum</name>
    <dbReference type="NCBI Taxonomy" id="53326"/>
    <lineage>
        <taxon>Eukaryota</taxon>
        <taxon>Metazoa</taxon>
        <taxon>Ecdysozoa</taxon>
        <taxon>Nematoda</taxon>
        <taxon>Chromadorea</taxon>
        <taxon>Rhabditida</taxon>
        <taxon>Rhabditina</taxon>
        <taxon>Rhabditomorpha</taxon>
        <taxon>Strongyloidea</taxon>
        <taxon>Ancylostomatidae</taxon>
        <taxon>Ancylostomatinae</taxon>
        <taxon>Ancylostoma</taxon>
    </lineage>
</organism>
<evidence type="ECO:0000313" key="1">
    <source>
        <dbReference type="EMBL" id="EYC45548.1"/>
    </source>
</evidence>
<accession>A0A016X2V3</accession>
<dbReference type="AlphaFoldDB" id="A0A016X2V3"/>
<dbReference type="Proteomes" id="UP000024635">
    <property type="component" value="Unassembled WGS sequence"/>
</dbReference>
<name>A0A016X2V3_9BILA</name>
<sequence>MPVLLLFSLENEYCQRQFESIPQCGDATKPTCRGIAGKMEYLESCFLLRFAPSKLLVLSSKPETEVSPLFQSWILYKLSLILKQRLD</sequence>
<dbReference type="OrthoDB" id="5806225at2759"/>
<comment type="caution">
    <text evidence="1">The sequence shown here is derived from an EMBL/GenBank/DDBJ whole genome shotgun (WGS) entry which is preliminary data.</text>
</comment>